<dbReference type="PANTHER" id="PTHR30349:SF41">
    <property type="entry name" value="INTEGRASE_RECOMBINASE PROTEIN MJ0367-RELATED"/>
    <property type="match status" value="1"/>
</dbReference>
<keyword evidence="4" id="KW-0378">Hydrolase</keyword>
<evidence type="ECO:0000256" key="7">
    <source>
        <dbReference type="ARBA" id="ARBA00023195"/>
    </source>
</evidence>
<proteinExistence type="inferred from homology"/>
<dbReference type="SUPFAM" id="SSF56349">
    <property type="entry name" value="DNA breaking-rejoining enzymes"/>
    <property type="match status" value="1"/>
</dbReference>
<keyword evidence="7" id="KW-0229">DNA integration</keyword>
<dbReference type="Gene3D" id="1.10.443.10">
    <property type="entry name" value="Intergrase catalytic core"/>
    <property type="match status" value="1"/>
</dbReference>
<dbReference type="GO" id="GO:0015074">
    <property type="term" value="P:DNA integration"/>
    <property type="evidence" value="ECO:0007669"/>
    <property type="project" value="InterPro"/>
</dbReference>
<evidence type="ECO:0000256" key="5">
    <source>
        <dbReference type="ARBA" id="ARBA00023125"/>
    </source>
</evidence>
<organism evidence="9">
    <name type="scientific">Myoviridae sp. ctagO6</name>
    <dbReference type="NCBI Taxonomy" id="2826667"/>
    <lineage>
        <taxon>Viruses</taxon>
        <taxon>Duplodnaviria</taxon>
        <taxon>Heunggongvirae</taxon>
        <taxon>Uroviricota</taxon>
        <taxon>Caudoviricetes</taxon>
    </lineage>
</organism>
<dbReference type="InterPro" id="IPR050090">
    <property type="entry name" value="Tyrosine_recombinase_XerCD"/>
</dbReference>
<dbReference type="GO" id="GO:0075713">
    <property type="term" value="P:establishment of integrated proviral latency"/>
    <property type="evidence" value="ECO:0007669"/>
    <property type="project" value="UniProtKB-KW"/>
</dbReference>
<dbReference type="GO" id="GO:0016740">
    <property type="term" value="F:transferase activity"/>
    <property type="evidence" value="ECO:0007669"/>
    <property type="project" value="UniProtKB-KW"/>
</dbReference>
<reference evidence="9" key="1">
    <citation type="journal article" date="2021" name="Proc. Natl. Acad. Sci. U.S.A.">
        <title>A Catalog of Tens of Thousands of Viruses from Human Metagenomes Reveals Hidden Associations with Chronic Diseases.</title>
        <authorList>
            <person name="Tisza M.J."/>
            <person name="Buck C.B."/>
        </authorList>
    </citation>
    <scope>NUCLEOTIDE SEQUENCE</scope>
    <source>
        <strain evidence="9">CtagO6</strain>
    </source>
</reference>
<sequence>MKLPKIERLPSGSYRAQIQIDGKRHSITGATQKEVEREVAALKLELKRAPGKLSSGTIGSAVDNYIEACEGIRSPSTVRGYREIRRNRFKAYMGKKLSQMDRNAYQAMVDAETRVCAPKTVKNAWGLVRTSIEAETGEKISVRLPAVPKFDHPFLEPEQIIPFVDAIKGKSYEVAALLALSSLRASEVAGLKWENVDMEKRLIFVRGASVRDSNYKLVNKKTNKNDSSARTVPMIRPLYEALLAAPRKGEYVVTITTNYVYQVVNETCERLGFPKVGLHGLRHSFASLSYSLNIPEKLSMEMGGWKDDKTMRKIYTHIASRDRAHFGDSFTGFFEPAKKLHTKMHTKYRLRRNIGG</sequence>
<dbReference type="InterPro" id="IPR011010">
    <property type="entry name" value="DNA_brk_join_enz"/>
</dbReference>
<dbReference type="EMBL" id="BK015215">
    <property type="protein sequence ID" value="DAD96304.1"/>
    <property type="molecule type" value="Genomic_DNA"/>
</dbReference>
<evidence type="ECO:0000259" key="8">
    <source>
        <dbReference type="PROSITE" id="PS51898"/>
    </source>
</evidence>
<dbReference type="GO" id="GO:0003677">
    <property type="term" value="F:DNA binding"/>
    <property type="evidence" value="ECO:0007669"/>
    <property type="project" value="UniProtKB-KW"/>
</dbReference>
<evidence type="ECO:0000313" key="9">
    <source>
        <dbReference type="EMBL" id="DAD96304.1"/>
    </source>
</evidence>
<evidence type="ECO:0000256" key="4">
    <source>
        <dbReference type="ARBA" id="ARBA00022801"/>
    </source>
</evidence>
<dbReference type="CDD" id="cd01189">
    <property type="entry name" value="INT_ICEBs1_C_like"/>
    <property type="match status" value="1"/>
</dbReference>
<keyword evidence="3" id="KW-0808">Transferase</keyword>
<evidence type="ECO:0000256" key="2">
    <source>
        <dbReference type="ARBA" id="ARBA00016082"/>
    </source>
</evidence>
<name>A0A8S5NQ03_9CAUD</name>
<dbReference type="GO" id="GO:0044826">
    <property type="term" value="P:viral genome integration into host DNA"/>
    <property type="evidence" value="ECO:0007669"/>
    <property type="project" value="UniProtKB-KW"/>
</dbReference>
<dbReference type="PROSITE" id="PS51898">
    <property type="entry name" value="TYR_RECOMBINASE"/>
    <property type="match status" value="1"/>
</dbReference>
<keyword evidence="5" id="KW-0238">DNA-binding</keyword>
<dbReference type="InterPro" id="IPR013762">
    <property type="entry name" value="Integrase-like_cat_sf"/>
</dbReference>
<accession>A0A8S5NQ03</accession>
<dbReference type="Gene3D" id="1.10.150.130">
    <property type="match status" value="1"/>
</dbReference>
<keyword evidence="6" id="KW-0233">DNA recombination</keyword>
<protein>
    <recommendedName>
        <fullName evidence="2">Integrase</fullName>
    </recommendedName>
</protein>
<dbReference type="Pfam" id="PF00589">
    <property type="entry name" value="Phage_integrase"/>
    <property type="match status" value="1"/>
</dbReference>
<keyword evidence="7" id="KW-1160">Virus entry into host cell</keyword>
<dbReference type="InterPro" id="IPR010998">
    <property type="entry name" value="Integrase_recombinase_N"/>
</dbReference>
<keyword evidence="7" id="KW-1179">Viral genome integration</keyword>
<dbReference type="GO" id="GO:0006310">
    <property type="term" value="P:DNA recombination"/>
    <property type="evidence" value="ECO:0007669"/>
    <property type="project" value="UniProtKB-KW"/>
</dbReference>
<evidence type="ECO:0000256" key="3">
    <source>
        <dbReference type="ARBA" id="ARBA00022679"/>
    </source>
</evidence>
<dbReference type="PANTHER" id="PTHR30349">
    <property type="entry name" value="PHAGE INTEGRASE-RELATED"/>
    <property type="match status" value="1"/>
</dbReference>
<feature type="domain" description="Tyr recombinase" evidence="8">
    <location>
        <begin position="150"/>
        <end position="328"/>
    </location>
</feature>
<dbReference type="InterPro" id="IPR002104">
    <property type="entry name" value="Integrase_catalytic"/>
</dbReference>
<comment type="similarity">
    <text evidence="1">Belongs to the 'phage' integrase family.</text>
</comment>
<dbReference type="GO" id="GO:0016787">
    <property type="term" value="F:hydrolase activity"/>
    <property type="evidence" value="ECO:0007669"/>
    <property type="project" value="UniProtKB-KW"/>
</dbReference>
<evidence type="ECO:0000256" key="6">
    <source>
        <dbReference type="ARBA" id="ARBA00023172"/>
    </source>
</evidence>
<evidence type="ECO:0000256" key="1">
    <source>
        <dbReference type="ARBA" id="ARBA00008857"/>
    </source>
</evidence>